<sequence length="199" mass="21844">MSSSWLVSRQSDGRLSTTDDDREVPFWWTKVRISLRDAGQNITHGARGANNIQTGVIVKWSIFLGILVFFTVWIVGGYMHAKRRMRKGLKPLGYHRCLVSRAELARVDPAYAYPQATYSNFAAPAPGYYGMQPMPPPVYDPNRPPMYPGAPPPQGGSKIDPEQGGAPEYSPPAGPPPPAAQRPERTGGSNNPFADPPRL</sequence>
<dbReference type="Pfam" id="PF12273">
    <property type="entry name" value="RCR"/>
    <property type="match status" value="1"/>
</dbReference>
<evidence type="ECO:0000256" key="1">
    <source>
        <dbReference type="SAM" id="MobiDB-lite"/>
    </source>
</evidence>
<reference evidence="3 4" key="1">
    <citation type="journal article" date="2024" name="J. Plant Pathol.">
        <title>Sequence and assembly of the genome of Seiridium unicorne, isolate CBS 538.82, causal agent of cypress canker disease.</title>
        <authorList>
            <person name="Scali E."/>
            <person name="Rocca G.D."/>
            <person name="Danti R."/>
            <person name="Garbelotto M."/>
            <person name="Barberini S."/>
            <person name="Baroncelli R."/>
            <person name="Emiliani G."/>
        </authorList>
    </citation>
    <scope>NUCLEOTIDE SEQUENCE [LARGE SCALE GENOMIC DNA]</scope>
    <source>
        <strain evidence="3 4">BM-138-508</strain>
    </source>
</reference>
<gene>
    <name evidence="3" type="ORF">SUNI508_06393</name>
</gene>
<feature type="region of interest" description="Disordered" evidence="1">
    <location>
        <begin position="140"/>
        <end position="199"/>
    </location>
</feature>
<evidence type="ECO:0000313" key="4">
    <source>
        <dbReference type="Proteomes" id="UP001408356"/>
    </source>
</evidence>
<feature type="compositionally biased region" description="Pro residues" evidence="1">
    <location>
        <begin position="140"/>
        <end position="154"/>
    </location>
</feature>
<protein>
    <submittedName>
        <fullName evidence="3">Uncharacterized protein</fullName>
    </submittedName>
</protein>
<evidence type="ECO:0000313" key="3">
    <source>
        <dbReference type="EMBL" id="KAK9420397.1"/>
    </source>
</evidence>
<proteinExistence type="predicted"/>
<keyword evidence="2" id="KW-1133">Transmembrane helix</keyword>
<keyword evidence="4" id="KW-1185">Reference proteome</keyword>
<dbReference type="InterPro" id="IPR020999">
    <property type="entry name" value="Chitin_synth_reg_RCR"/>
</dbReference>
<comment type="caution">
    <text evidence="3">The sequence shown here is derived from an EMBL/GenBank/DDBJ whole genome shotgun (WGS) entry which is preliminary data.</text>
</comment>
<dbReference type="EMBL" id="JARVKF010000235">
    <property type="protein sequence ID" value="KAK9420397.1"/>
    <property type="molecule type" value="Genomic_DNA"/>
</dbReference>
<feature type="compositionally biased region" description="Pro residues" evidence="1">
    <location>
        <begin position="169"/>
        <end position="180"/>
    </location>
</feature>
<name>A0ABR2V0D7_9PEZI</name>
<keyword evidence="2" id="KW-0812">Transmembrane</keyword>
<feature type="transmembrane region" description="Helical" evidence="2">
    <location>
        <begin position="60"/>
        <end position="81"/>
    </location>
</feature>
<evidence type="ECO:0000256" key="2">
    <source>
        <dbReference type="SAM" id="Phobius"/>
    </source>
</evidence>
<accession>A0ABR2V0D7</accession>
<dbReference type="Proteomes" id="UP001408356">
    <property type="component" value="Unassembled WGS sequence"/>
</dbReference>
<organism evidence="3 4">
    <name type="scientific">Seiridium unicorne</name>
    <dbReference type="NCBI Taxonomy" id="138068"/>
    <lineage>
        <taxon>Eukaryota</taxon>
        <taxon>Fungi</taxon>
        <taxon>Dikarya</taxon>
        <taxon>Ascomycota</taxon>
        <taxon>Pezizomycotina</taxon>
        <taxon>Sordariomycetes</taxon>
        <taxon>Xylariomycetidae</taxon>
        <taxon>Amphisphaeriales</taxon>
        <taxon>Sporocadaceae</taxon>
        <taxon>Seiridium</taxon>
    </lineage>
</organism>
<keyword evidence="2" id="KW-0472">Membrane</keyword>